<dbReference type="InterPro" id="IPR032675">
    <property type="entry name" value="LRR_dom_sf"/>
</dbReference>
<dbReference type="EnsemblMetazoa" id="GBRI005558-RA">
    <property type="protein sequence ID" value="GBRI005558-PA"/>
    <property type="gene ID" value="GBRI005558"/>
</dbReference>
<evidence type="ECO:0008006" key="3">
    <source>
        <dbReference type="Google" id="ProtNLM"/>
    </source>
</evidence>
<dbReference type="Proteomes" id="UP000091820">
    <property type="component" value="Unassembled WGS sequence"/>
</dbReference>
<dbReference type="VEuPathDB" id="VectorBase:GBRI005558"/>
<protein>
    <recommendedName>
        <fullName evidence="3">F-box domain-containing protein</fullName>
    </recommendedName>
</protein>
<proteinExistence type="predicted"/>
<reference evidence="2" key="1">
    <citation type="submission" date="2014-03" db="EMBL/GenBank/DDBJ databases">
        <authorList>
            <person name="Aksoy S."/>
            <person name="Warren W."/>
            <person name="Wilson R.K."/>
        </authorList>
    </citation>
    <scope>NUCLEOTIDE SEQUENCE [LARGE SCALE GENOMIC DNA]</scope>
    <source>
        <strain evidence="2">IAEA</strain>
    </source>
</reference>
<reference evidence="1" key="2">
    <citation type="submission" date="2020-05" db="UniProtKB">
        <authorList>
            <consortium name="EnsemblMetazoa"/>
        </authorList>
    </citation>
    <scope>IDENTIFICATION</scope>
    <source>
        <strain evidence="1">IAEA</strain>
    </source>
</reference>
<dbReference type="STRING" id="37001.A0A1A9W410"/>
<dbReference type="Gene3D" id="3.80.10.10">
    <property type="entry name" value="Ribonuclease Inhibitor"/>
    <property type="match status" value="1"/>
</dbReference>
<organism evidence="1 2">
    <name type="scientific">Glossina brevipalpis</name>
    <dbReference type="NCBI Taxonomy" id="37001"/>
    <lineage>
        <taxon>Eukaryota</taxon>
        <taxon>Metazoa</taxon>
        <taxon>Ecdysozoa</taxon>
        <taxon>Arthropoda</taxon>
        <taxon>Hexapoda</taxon>
        <taxon>Insecta</taxon>
        <taxon>Pterygota</taxon>
        <taxon>Neoptera</taxon>
        <taxon>Endopterygota</taxon>
        <taxon>Diptera</taxon>
        <taxon>Brachycera</taxon>
        <taxon>Muscomorpha</taxon>
        <taxon>Hippoboscoidea</taxon>
        <taxon>Glossinidae</taxon>
        <taxon>Glossina</taxon>
    </lineage>
</organism>
<evidence type="ECO:0000313" key="2">
    <source>
        <dbReference type="Proteomes" id="UP000091820"/>
    </source>
</evidence>
<evidence type="ECO:0000313" key="1">
    <source>
        <dbReference type="EnsemblMetazoa" id="GBRI005558-PA"/>
    </source>
</evidence>
<dbReference type="AlphaFoldDB" id="A0A1A9W410"/>
<keyword evidence="2" id="KW-1185">Reference proteome</keyword>
<name>A0A1A9W410_9MUSC</name>
<sequence>MNSAPELTCNVTLFREHAVTSLVTNITPNILRWNVVGSRKTMFDSLLESLHKRCLELLELDLFDCTGLTGNDINIICKFKSLEYLSLPRCYSIPASAYIELRNMSTLICLDIFEMLTESTLAMLEQTFPTVGTRRTSIWGLRTRDFHA</sequence>
<accession>A0A1A9W410</accession>
<dbReference type="SUPFAM" id="SSF52047">
    <property type="entry name" value="RNI-like"/>
    <property type="match status" value="1"/>
</dbReference>